<dbReference type="Proteomes" id="UP000072530">
    <property type="component" value="Unassembled WGS sequence"/>
</dbReference>
<organism evidence="1 3">
    <name type="scientific">Streptococcus suis</name>
    <dbReference type="NCBI Taxonomy" id="1307"/>
    <lineage>
        <taxon>Bacteria</taxon>
        <taxon>Bacillati</taxon>
        <taxon>Bacillota</taxon>
        <taxon>Bacilli</taxon>
        <taxon>Lactobacillales</taxon>
        <taxon>Streptococcaceae</taxon>
        <taxon>Streptococcus</taxon>
    </lineage>
</organism>
<protein>
    <submittedName>
        <fullName evidence="1">Uncharacterized protein</fullName>
    </submittedName>
</protein>
<evidence type="ECO:0000313" key="1">
    <source>
        <dbReference type="EMBL" id="CYU35327.1"/>
    </source>
</evidence>
<dbReference type="RefSeq" id="WP_052506833.1">
    <property type="nucleotide sequence ID" value="NZ_CEDH01000171.1"/>
</dbReference>
<evidence type="ECO:0000313" key="2">
    <source>
        <dbReference type="EMBL" id="CYU44619.1"/>
    </source>
</evidence>
<accession>A0A116KFZ8</accession>
<dbReference type="Proteomes" id="UP000074664">
    <property type="component" value="Unassembled WGS sequence"/>
</dbReference>
<sequence length="89" mass="10002">MGFFQNDNERLAAKRVATGNKPIDSVNVYIEYHDQMVEQINLKCNLDELLHLFSEAMQSGSGITLSGLTPVKVINPRYIKKVSFSKVNS</sequence>
<reference evidence="3 4" key="1">
    <citation type="submission" date="2016-02" db="EMBL/GenBank/DDBJ databases">
        <authorList>
            <consortium name="Pathogen Informatics"/>
        </authorList>
    </citation>
    <scope>NUCLEOTIDE SEQUENCE [LARGE SCALE GENOMIC DNA]</scope>
    <source>
        <strain evidence="2 4">LSS30</strain>
        <strain evidence="1 3">LSS31</strain>
    </source>
</reference>
<evidence type="ECO:0000313" key="4">
    <source>
        <dbReference type="Proteomes" id="UP000074664"/>
    </source>
</evidence>
<name>A0A116KFZ8_STRSU</name>
<dbReference type="EMBL" id="FIGH01000003">
    <property type="protein sequence ID" value="CYU44619.1"/>
    <property type="molecule type" value="Genomic_DNA"/>
</dbReference>
<dbReference type="AlphaFoldDB" id="A0A116KFZ8"/>
<gene>
    <name evidence="2" type="ORF">ERS132392_00795</name>
    <name evidence="1" type="ORF">ERS132393_00330</name>
</gene>
<proteinExistence type="predicted"/>
<dbReference type="EMBL" id="FIGG01000001">
    <property type="protein sequence ID" value="CYU35327.1"/>
    <property type="molecule type" value="Genomic_DNA"/>
</dbReference>
<evidence type="ECO:0000313" key="3">
    <source>
        <dbReference type="Proteomes" id="UP000072530"/>
    </source>
</evidence>